<organism evidence="8 9">
    <name type="scientific">Rubrivivax albus</name>
    <dbReference type="NCBI Taxonomy" id="2499835"/>
    <lineage>
        <taxon>Bacteria</taxon>
        <taxon>Pseudomonadati</taxon>
        <taxon>Pseudomonadota</taxon>
        <taxon>Betaproteobacteria</taxon>
        <taxon>Burkholderiales</taxon>
        <taxon>Sphaerotilaceae</taxon>
        <taxon>Rubrivivax</taxon>
    </lineage>
</organism>
<keyword evidence="9" id="KW-1185">Reference proteome</keyword>
<evidence type="ECO:0000256" key="4">
    <source>
        <dbReference type="ARBA" id="ARBA00022982"/>
    </source>
</evidence>
<evidence type="ECO:0000313" key="8">
    <source>
        <dbReference type="EMBL" id="RVT50650.1"/>
    </source>
</evidence>
<gene>
    <name evidence="8" type="ORF">ENE75_16550</name>
</gene>
<keyword evidence="3 6" id="KW-0479">Metal-binding</keyword>
<dbReference type="PROSITE" id="PS51007">
    <property type="entry name" value="CYTC"/>
    <property type="match status" value="1"/>
</dbReference>
<dbReference type="InterPro" id="IPR036909">
    <property type="entry name" value="Cyt_c-like_dom_sf"/>
</dbReference>
<comment type="caution">
    <text evidence="8">The sequence shown here is derived from an EMBL/GenBank/DDBJ whole genome shotgun (WGS) entry which is preliminary data.</text>
</comment>
<dbReference type="InterPro" id="IPR051811">
    <property type="entry name" value="Cytochrome_c550/c551-like"/>
</dbReference>
<dbReference type="InterPro" id="IPR009056">
    <property type="entry name" value="Cyt_c-like_dom"/>
</dbReference>
<dbReference type="Gene3D" id="1.10.760.10">
    <property type="entry name" value="Cytochrome c-like domain"/>
    <property type="match status" value="1"/>
</dbReference>
<keyword evidence="1" id="KW-0813">Transport</keyword>
<protein>
    <submittedName>
        <fullName evidence="8">C-type cytochrome</fullName>
    </submittedName>
</protein>
<evidence type="ECO:0000256" key="1">
    <source>
        <dbReference type="ARBA" id="ARBA00022448"/>
    </source>
</evidence>
<dbReference type="GO" id="GO:0009055">
    <property type="term" value="F:electron transfer activity"/>
    <property type="evidence" value="ECO:0007669"/>
    <property type="project" value="InterPro"/>
</dbReference>
<name>A0A437JU14_9BURK</name>
<dbReference type="PANTHER" id="PTHR37823">
    <property type="entry name" value="CYTOCHROME C-553-LIKE"/>
    <property type="match status" value="1"/>
</dbReference>
<evidence type="ECO:0000313" key="9">
    <source>
        <dbReference type="Proteomes" id="UP000288178"/>
    </source>
</evidence>
<keyword evidence="2 6" id="KW-0349">Heme</keyword>
<dbReference type="PANTHER" id="PTHR37823:SF1">
    <property type="entry name" value="CYTOCHROME C-553-LIKE"/>
    <property type="match status" value="1"/>
</dbReference>
<dbReference type="AlphaFoldDB" id="A0A437JU14"/>
<keyword evidence="4" id="KW-0249">Electron transport</keyword>
<proteinExistence type="predicted"/>
<dbReference type="GO" id="GO:0020037">
    <property type="term" value="F:heme binding"/>
    <property type="evidence" value="ECO:0007669"/>
    <property type="project" value="InterPro"/>
</dbReference>
<dbReference type="EMBL" id="SACT01000005">
    <property type="protein sequence ID" value="RVT50650.1"/>
    <property type="molecule type" value="Genomic_DNA"/>
</dbReference>
<evidence type="ECO:0000259" key="7">
    <source>
        <dbReference type="PROSITE" id="PS51007"/>
    </source>
</evidence>
<accession>A0A437JU14</accession>
<dbReference type="Pfam" id="PF00034">
    <property type="entry name" value="Cytochrom_C"/>
    <property type="match status" value="1"/>
</dbReference>
<dbReference type="OrthoDB" id="8913395at2"/>
<reference evidence="8 9" key="1">
    <citation type="submission" date="2019-01" db="EMBL/GenBank/DDBJ databases">
        <authorList>
            <person name="Chen W.-M."/>
        </authorList>
    </citation>
    <scope>NUCLEOTIDE SEQUENCE [LARGE SCALE GENOMIC DNA]</scope>
    <source>
        <strain evidence="8 9">ICH-3</strain>
    </source>
</reference>
<evidence type="ECO:0000256" key="3">
    <source>
        <dbReference type="ARBA" id="ARBA00022723"/>
    </source>
</evidence>
<dbReference type="SUPFAM" id="SSF46626">
    <property type="entry name" value="Cytochrome c"/>
    <property type="match status" value="1"/>
</dbReference>
<sequence>MAAAWPSWGQRIRDLPPSALGISVPGLSAQAAAGEKAFDANCASCHGRFGTGSDKGPPLMHDIYNPGHHADEAFLRAARNGVQQHHWRFGDMPPQPQVSDEQLVQIVRYVRELQQANGIRFKPHRM</sequence>
<evidence type="ECO:0000256" key="2">
    <source>
        <dbReference type="ARBA" id="ARBA00022617"/>
    </source>
</evidence>
<evidence type="ECO:0000256" key="6">
    <source>
        <dbReference type="PROSITE-ProRule" id="PRU00433"/>
    </source>
</evidence>
<feature type="domain" description="Cytochrome c" evidence="7">
    <location>
        <begin position="29"/>
        <end position="114"/>
    </location>
</feature>
<dbReference type="Proteomes" id="UP000288178">
    <property type="component" value="Unassembled WGS sequence"/>
</dbReference>
<keyword evidence="5 6" id="KW-0408">Iron</keyword>
<evidence type="ECO:0000256" key="5">
    <source>
        <dbReference type="ARBA" id="ARBA00023004"/>
    </source>
</evidence>
<dbReference type="GO" id="GO:0046872">
    <property type="term" value="F:metal ion binding"/>
    <property type="evidence" value="ECO:0007669"/>
    <property type="project" value="UniProtKB-KW"/>
</dbReference>